<reference evidence="1" key="1">
    <citation type="journal article" date="2010" name="Genomics">
        <title>Tracing phylogenomic events leading to diversity of Haemophilus influenzae and the emergence of Brazilian Purpuric Fever (BPF)-associated clones.</title>
        <authorList>
            <person name="Papazisi L."/>
            <person name="Ratnayake S."/>
            <person name="Remortel B.G."/>
            <person name="Bock G.R."/>
            <person name="Liang W."/>
            <person name="Saeed A.I."/>
            <person name="Liu J."/>
            <person name="Fleischmann R.D."/>
            <person name="Kilian M."/>
            <person name="Peterson S.N."/>
        </authorList>
    </citation>
    <scope>NUCLEOTIDE SEQUENCE [LARGE SCALE GENOMIC DNA]</scope>
    <source>
        <strain evidence="1">HK1212</strain>
    </source>
</reference>
<comment type="caution">
    <text evidence="1">The sequence shown here is derived from an EMBL/GenBank/DDBJ whole genome shotgun (WGS) entry which is preliminary data.</text>
</comment>
<organism evidence="1">
    <name type="scientific">Haemophilus influenzae HK1212</name>
    <dbReference type="NCBI Taxonomy" id="456482"/>
    <lineage>
        <taxon>Bacteria</taxon>
        <taxon>Pseudomonadati</taxon>
        <taxon>Pseudomonadota</taxon>
        <taxon>Gammaproteobacteria</taxon>
        <taxon>Pasteurellales</taxon>
        <taxon>Pasteurellaceae</taxon>
        <taxon>Haemophilus</taxon>
    </lineage>
</organism>
<evidence type="ECO:0000313" key="1">
    <source>
        <dbReference type="EMBL" id="EFA27658.1"/>
    </source>
</evidence>
<sequence length="31" mass="3511">FSTAKIHNVMTNNNLSIKTDTTKEFISQMVP</sequence>
<gene>
    <name evidence="1" type="ORF">HAINFHK1212_1455</name>
</gene>
<feature type="non-terminal residue" evidence="1">
    <location>
        <position position="1"/>
    </location>
</feature>
<dbReference type="AlphaFoldDB" id="A0A7G2JW10"/>
<name>A0A7G2JW10_HAEIF</name>
<dbReference type="EMBL" id="ABFC01001210">
    <property type="protein sequence ID" value="EFA27658.1"/>
    <property type="molecule type" value="Genomic_DNA"/>
</dbReference>
<protein>
    <submittedName>
        <fullName evidence="1">Uncharacterized protein</fullName>
    </submittedName>
</protein>
<proteinExistence type="predicted"/>
<accession>A0A7G2JW10</accession>